<comment type="caution">
    <text evidence="10">The sequence shown here is derived from an EMBL/GenBank/DDBJ whole genome shotgun (WGS) entry which is preliminary data.</text>
</comment>
<keyword evidence="3" id="KW-1003">Cell membrane</keyword>
<protein>
    <submittedName>
        <fullName evidence="10">PTS sugar transporter subunit IIC</fullName>
    </submittedName>
</protein>
<feature type="domain" description="Phosphotransferase system EIIC" evidence="9">
    <location>
        <begin position="30"/>
        <end position="356"/>
    </location>
</feature>
<evidence type="ECO:0000256" key="3">
    <source>
        <dbReference type="ARBA" id="ARBA00022475"/>
    </source>
</evidence>
<feature type="transmembrane region" description="Helical" evidence="8">
    <location>
        <begin position="321"/>
        <end position="344"/>
    </location>
</feature>
<dbReference type="InterPro" id="IPR003352">
    <property type="entry name" value="PTS_EIIC"/>
</dbReference>
<dbReference type="EMBL" id="SRJD01000010">
    <property type="protein sequence ID" value="TGA97939.1"/>
    <property type="molecule type" value="Genomic_DNA"/>
</dbReference>
<feature type="transmembrane region" description="Helical" evidence="8">
    <location>
        <begin position="116"/>
        <end position="136"/>
    </location>
</feature>
<comment type="subcellular location">
    <subcellularLocation>
        <location evidence="1">Cell membrane</location>
        <topology evidence="1">Multi-pass membrane protein</topology>
    </subcellularLocation>
</comment>
<reference evidence="10 11" key="1">
    <citation type="journal article" date="2015" name="Int. J. Syst. Evol. Microbiol.">
        <title>Sporolactobacillus shoreae sp. nov. and Sporolactobacillus spathodeae sp. nov., two spore-forming lactic acid bacteria isolated from tree barks in Thailand.</title>
        <authorList>
            <person name="Thamacharoensuk T."/>
            <person name="Kitahara M."/>
            <person name="Ohkuma M."/>
            <person name="Thongchul N."/>
            <person name="Tanasupawat S."/>
        </authorList>
    </citation>
    <scope>NUCLEOTIDE SEQUENCE [LARGE SCALE GENOMIC DNA]</scope>
    <source>
        <strain evidence="10 11">BK92</strain>
    </source>
</reference>
<evidence type="ECO:0000313" key="11">
    <source>
        <dbReference type="Proteomes" id="UP000298347"/>
    </source>
</evidence>
<name>A0A4Z0GM87_9BACL</name>
<evidence type="ECO:0000256" key="4">
    <source>
        <dbReference type="ARBA" id="ARBA00022597"/>
    </source>
</evidence>
<dbReference type="OrthoDB" id="396983at2"/>
<dbReference type="GO" id="GO:0005886">
    <property type="term" value="C:plasma membrane"/>
    <property type="evidence" value="ECO:0007669"/>
    <property type="project" value="UniProtKB-SubCell"/>
</dbReference>
<evidence type="ECO:0000256" key="6">
    <source>
        <dbReference type="ARBA" id="ARBA00022989"/>
    </source>
</evidence>
<feature type="transmembrane region" description="Helical" evidence="8">
    <location>
        <begin position="224"/>
        <end position="243"/>
    </location>
</feature>
<feature type="transmembrane region" description="Helical" evidence="8">
    <location>
        <begin position="148"/>
        <end position="170"/>
    </location>
</feature>
<feature type="transmembrane region" description="Helical" evidence="8">
    <location>
        <begin position="64"/>
        <end position="84"/>
    </location>
</feature>
<proteinExistence type="predicted"/>
<keyword evidence="4 10" id="KW-0762">Sugar transport</keyword>
<dbReference type="AlphaFoldDB" id="A0A4Z0GM87"/>
<evidence type="ECO:0000256" key="7">
    <source>
        <dbReference type="ARBA" id="ARBA00023136"/>
    </source>
</evidence>
<evidence type="ECO:0000256" key="2">
    <source>
        <dbReference type="ARBA" id="ARBA00022448"/>
    </source>
</evidence>
<keyword evidence="2" id="KW-0813">Transport</keyword>
<keyword evidence="7 8" id="KW-0472">Membrane</keyword>
<accession>A0A4Z0GM87</accession>
<evidence type="ECO:0000313" key="10">
    <source>
        <dbReference type="EMBL" id="TGA97939.1"/>
    </source>
</evidence>
<feature type="transmembrane region" description="Helical" evidence="8">
    <location>
        <begin position="190"/>
        <end position="217"/>
    </location>
</feature>
<feature type="transmembrane region" description="Helical" evidence="8">
    <location>
        <begin position="28"/>
        <end position="49"/>
    </location>
</feature>
<dbReference type="Proteomes" id="UP000298347">
    <property type="component" value="Unassembled WGS sequence"/>
</dbReference>
<feature type="transmembrane region" description="Helical" evidence="8">
    <location>
        <begin position="272"/>
        <end position="292"/>
    </location>
</feature>
<organism evidence="10 11">
    <name type="scientific">Sporolactobacillus shoreae</name>
    <dbReference type="NCBI Taxonomy" id="1465501"/>
    <lineage>
        <taxon>Bacteria</taxon>
        <taxon>Bacillati</taxon>
        <taxon>Bacillota</taxon>
        <taxon>Bacilli</taxon>
        <taxon>Bacillales</taxon>
        <taxon>Sporolactobacillaceae</taxon>
        <taxon>Sporolactobacillus</taxon>
    </lineage>
</organism>
<keyword evidence="11" id="KW-1185">Reference proteome</keyword>
<dbReference type="RefSeq" id="WP_135348602.1">
    <property type="nucleotide sequence ID" value="NZ_SRJD01000010.1"/>
</dbReference>
<dbReference type="GO" id="GO:0009401">
    <property type="term" value="P:phosphoenolpyruvate-dependent sugar phosphotransferase system"/>
    <property type="evidence" value="ECO:0007669"/>
    <property type="project" value="InterPro"/>
</dbReference>
<evidence type="ECO:0000256" key="1">
    <source>
        <dbReference type="ARBA" id="ARBA00004651"/>
    </source>
</evidence>
<evidence type="ECO:0000256" key="5">
    <source>
        <dbReference type="ARBA" id="ARBA00022692"/>
    </source>
</evidence>
<dbReference type="Pfam" id="PF13303">
    <property type="entry name" value="PTS_EIIC_2"/>
    <property type="match status" value="1"/>
</dbReference>
<feature type="transmembrane region" description="Helical" evidence="8">
    <location>
        <begin position="91"/>
        <end position="110"/>
    </location>
</feature>
<evidence type="ECO:0000259" key="9">
    <source>
        <dbReference type="Pfam" id="PF13303"/>
    </source>
</evidence>
<gene>
    <name evidence="10" type="ORF">E4665_09710</name>
</gene>
<dbReference type="GO" id="GO:0008982">
    <property type="term" value="F:protein-N(PI)-phosphohistidine-sugar phosphotransferase activity"/>
    <property type="evidence" value="ECO:0007669"/>
    <property type="project" value="InterPro"/>
</dbReference>
<evidence type="ECO:0000256" key="8">
    <source>
        <dbReference type="SAM" id="Phobius"/>
    </source>
</evidence>
<keyword evidence="6 8" id="KW-1133">Transmembrane helix</keyword>
<sequence>MEEAKKTENQGRKNEKKQSFKEYFMDRMYAVSGGIAYAILVTLGVGLLFETLAKFTGFMPFETIGGAAKVLLAPALGAGVAYALKSNTLTMFAAMACSSVGANAIKLTMVGPVQDFHITTGQPVSGVLAAVIAVYVGKKITGKTKFDIMAIPFFSVLVGGICGYGLALVVTPSLNWVSGQITNSVQGSPLIASMVIALVWSIFLMSPASSAALAIALQLDPTSAAAALIGCTVQFVGFTVMSYKENDFGGFFAQALVTPKVQFPNLVKNPKLIIPPFVAAVVSAPIATMLLGFKVPYELGGLGLSSLIAPLNILANQGVRGLLVFVVAGVIIPGVITLVLYHVIKVAGWVKQNDLRLEVQ</sequence>
<keyword evidence="5 8" id="KW-0812">Transmembrane</keyword>